<dbReference type="AlphaFoldDB" id="A0A5B7FQA5"/>
<keyword evidence="3" id="KW-1185">Reference proteome</keyword>
<evidence type="ECO:0000313" key="3">
    <source>
        <dbReference type="Proteomes" id="UP000324222"/>
    </source>
</evidence>
<proteinExistence type="predicted"/>
<dbReference type="EMBL" id="VSRR010008994">
    <property type="protein sequence ID" value="MPC49621.1"/>
    <property type="molecule type" value="Genomic_DNA"/>
</dbReference>
<dbReference type="Proteomes" id="UP000324222">
    <property type="component" value="Unassembled WGS sequence"/>
</dbReference>
<accession>A0A5B7FQA5</accession>
<evidence type="ECO:0000256" key="1">
    <source>
        <dbReference type="SAM" id="MobiDB-lite"/>
    </source>
</evidence>
<evidence type="ECO:0000313" key="2">
    <source>
        <dbReference type="EMBL" id="MPC49621.1"/>
    </source>
</evidence>
<name>A0A5B7FQA5_PORTR</name>
<gene>
    <name evidence="2" type="ORF">E2C01_043430</name>
</gene>
<organism evidence="2 3">
    <name type="scientific">Portunus trituberculatus</name>
    <name type="common">Swimming crab</name>
    <name type="synonym">Neptunus trituberculatus</name>
    <dbReference type="NCBI Taxonomy" id="210409"/>
    <lineage>
        <taxon>Eukaryota</taxon>
        <taxon>Metazoa</taxon>
        <taxon>Ecdysozoa</taxon>
        <taxon>Arthropoda</taxon>
        <taxon>Crustacea</taxon>
        <taxon>Multicrustacea</taxon>
        <taxon>Malacostraca</taxon>
        <taxon>Eumalacostraca</taxon>
        <taxon>Eucarida</taxon>
        <taxon>Decapoda</taxon>
        <taxon>Pleocyemata</taxon>
        <taxon>Brachyura</taxon>
        <taxon>Eubrachyura</taxon>
        <taxon>Portunoidea</taxon>
        <taxon>Portunidae</taxon>
        <taxon>Portuninae</taxon>
        <taxon>Portunus</taxon>
    </lineage>
</organism>
<dbReference type="OrthoDB" id="5985073at2759"/>
<sequence length="98" mass="10894">MVWLPQACRKLAPLCPSSVKAGTRRLATAPPRQPGQYPEGRFRRPKYPKHLQGYTFPKTADVTLRRGMSDLSSLLAKGGHPPFPWGLYSFTPPVLPPP</sequence>
<protein>
    <submittedName>
        <fullName evidence="2">Uncharacterized protein</fullName>
    </submittedName>
</protein>
<reference evidence="2 3" key="1">
    <citation type="submission" date="2019-05" db="EMBL/GenBank/DDBJ databases">
        <title>Another draft genome of Portunus trituberculatus and its Hox gene families provides insights of decapod evolution.</title>
        <authorList>
            <person name="Jeong J.-H."/>
            <person name="Song I."/>
            <person name="Kim S."/>
            <person name="Choi T."/>
            <person name="Kim D."/>
            <person name="Ryu S."/>
            <person name="Kim W."/>
        </authorList>
    </citation>
    <scope>NUCLEOTIDE SEQUENCE [LARGE SCALE GENOMIC DNA]</scope>
    <source>
        <tissue evidence="2">Muscle</tissue>
    </source>
</reference>
<comment type="caution">
    <text evidence="2">The sequence shown here is derived from an EMBL/GenBank/DDBJ whole genome shotgun (WGS) entry which is preliminary data.</text>
</comment>
<feature type="region of interest" description="Disordered" evidence="1">
    <location>
        <begin position="22"/>
        <end position="44"/>
    </location>
</feature>